<organism evidence="3 4">
    <name type="scientific">Hevea brasiliensis</name>
    <name type="common">Para rubber tree</name>
    <name type="synonym">Siphonia brasiliensis</name>
    <dbReference type="NCBI Taxonomy" id="3981"/>
    <lineage>
        <taxon>Eukaryota</taxon>
        <taxon>Viridiplantae</taxon>
        <taxon>Streptophyta</taxon>
        <taxon>Embryophyta</taxon>
        <taxon>Tracheophyta</taxon>
        <taxon>Spermatophyta</taxon>
        <taxon>Magnoliopsida</taxon>
        <taxon>eudicotyledons</taxon>
        <taxon>Gunneridae</taxon>
        <taxon>Pentapetalae</taxon>
        <taxon>rosids</taxon>
        <taxon>fabids</taxon>
        <taxon>Malpighiales</taxon>
        <taxon>Euphorbiaceae</taxon>
        <taxon>Crotonoideae</taxon>
        <taxon>Micrandreae</taxon>
        <taxon>Hevea</taxon>
    </lineage>
</organism>
<feature type="domain" description="Serpin" evidence="2">
    <location>
        <begin position="131"/>
        <end position="215"/>
    </location>
</feature>
<dbReference type="PANTHER" id="PTHR11461:SF211">
    <property type="entry name" value="GH10112P-RELATED"/>
    <property type="match status" value="1"/>
</dbReference>
<comment type="similarity">
    <text evidence="1">Belongs to the serpin family.</text>
</comment>
<proteinExistence type="inferred from homology"/>
<accession>A0A6A6MBL8</accession>
<name>A0A6A6MBL8_HEVBR</name>
<evidence type="ECO:0000259" key="2">
    <source>
        <dbReference type="Pfam" id="PF00079"/>
    </source>
</evidence>
<dbReference type="GO" id="GO:0004867">
    <property type="term" value="F:serine-type endopeptidase inhibitor activity"/>
    <property type="evidence" value="ECO:0007669"/>
    <property type="project" value="InterPro"/>
</dbReference>
<dbReference type="Proteomes" id="UP000467840">
    <property type="component" value="Chromosome 14"/>
</dbReference>
<dbReference type="Gene3D" id="2.30.39.10">
    <property type="entry name" value="Alpha-1-antitrypsin, domain 1"/>
    <property type="match status" value="1"/>
</dbReference>
<evidence type="ECO:0000313" key="4">
    <source>
        <dbReference type="Proteomes" id="UP000467840"/>
    </source>
</evidence>
<dbReference type="InterPro" id="IPR036186">
    <property type="entry name" value="Serpin_sf"/>
</dbReference>
<evidence type="ECO:0000256" key="1">
    <source>
        <dbReference type="ARBA" id="ARBA00009500"/>
    </source>
</evidence>
<dbReference type="InterPro" id="IPR000215">
    <property type="entry name" value="Serpin_fam"/>
</dbReference>
<dbReference type="AlphaFoldDB" id="A0A6A6MBL8"/>
<reference evidence="3 4" key="1">
    <citation type="journal article" date="2020" name="Mol. Plant">
        <title>The Chromosome-Based Rubber Tree Genome Provides New Insights into Spurge Genome Evolution and Rubber Biosynthesis.</title>
        <authorList>
            <person name="Liu J."/>
            <person name="Shi C."/>
            <person name="Shi C.C."/>
            <person name="Li W."/>
            <person name="Zhang Q.J."/>
            <person name="Zhang Y."/>
            <person name="Li K."/>
            <person name="Lu H.F."/>
            <person name="Shi C."/>
            <person name="Zhu S.T."/>
            <person name="Xiao Z.Y."/>
            <person name="Nan H."/>
            <person name="Yue Y."/>
            <person name="Zhu X.G."/>
            <person name="Wu Y."/>
            <person name="Hong X.N."/>
            <person name="Fan G.Y."/>
            <person name="Tong Y."/>
            <person name="Zhang D."/>
            <person name="Mao C.L."/>
            <person name="Liu Y.L."/>
            <person name="Hao S.J."/>
            <person name="Liu W.Q."/>
            <person name="Lv M.Q."/>
            <person name="Zhang H.B."/>
            <person name="Liu Y."/>
            <person name="Hu-Tang G.R."/>
            <person name="Wang J.P."/>
            <person name="Wang J.H."/>
            <person name="Sun Y.H."/>
            <person name="Ni S.B."/>
            <person name="Chen W.B."/>
            <person name="Zhang X.C."/>
            <person name="Jiao Y.N."/>
            <person name="Eichler E.E."/>
            <person name="Li G.H."/>
            <person name="Liu X."/>
            <person name="Gao L.Z."/>
        </authorList>
    </citation>
    <scope>NUCLEOTIDE SEQUENCE [LARGE SCALE GENOMIC DNA]</scope>
    <source>
        <strain evidence="4">cv. GT1</strain>
        <tissue evidence="3">Leaf</tissue>
    </source>
</reference>
<gene>
    <name evidence="3" type="ORF">GH714_005532</name>
</gene>
<protein>
    <recommendedName>
        <fullName evidence="2">Serpin domain-containing protein</fullName>
    </recommendedName>
</protein>
<dbReference type="Gene3D" id="3.30.497.10">
    <property type="entry name" value="Antithrombin, subunit I, domain 2"/>
    <property type="match status" value="1"/>
</dbReference>
<dbReference type="Pfam" id="PF00079">
    <property type="entry name" value="Serpin"/>
    <property type="match status" value="2"/>
</dbReference>
<comment type="caution">
    <text evidence="3">The sequence shown here is derived from an EMBL/GenBank/DDBJ whole genome shotgun (WGS) entry which is preliminary data.</text>
</comment>
<evidence type="ECO:0000313" key="3">
    <source>
        <dbReference type="EMBL" id="KAF2309895.1"/>
    </source>
</evidence>
<dbReference type="GO" id="GO:0005615">
    <property type="term" value="C:extracellular space"/>
    <property type="evidence" value="ECO:0007669"/>
    <property type="project" value="InterPro"/>
</dbReference>
<dbReference type="PANTHER" id="PTHR11461">
    <property type="entry name" value="SERINE PROTEASE INHIBITOR, SERPIN"/>
    <property type="match status" value="1"/>
</dbReference>
<keyword evidence="4" id="KW-1185">Reference proteome</keyword>
<dbReference type="EMBL" id="JAAGAX010000006">
    <property type="protein sequence ID" value="KAF2309895.1"/>
    <property type="molecule type" value="Genomic_DNA"/>
</dbReference>
<dbReference type="InterPro" id="IPR042185">
    <property type="entry name" value="Serpin_sf_2"/>
</dbReference>
<feature type="domain" description="Serpin" evidence="2">
    <location>
        <begin position="10"/>
        <end position="106"/>
    </location>
</feature>
<dbReference type="SUPFAM" id="SSF56574">
    <property type="entry name" value="Serpins"/>
    <property type="match status" value="1"/>
</dbReference>
<dbReference type="InterPro" id="IPR042178">
    <property type="entry name" value="Serpin_sf_1"/>
</dbReference>
<sequence length="248" mass="27627">MGLREAIVSQNDVALGISKHVLLTEGNISDSVVSPLSIQLVLGLIAVGSKGPTLDQLLSFLKSKSNDHLISFFSELVSVVFADGSANGGPLFSFANGVWWWTSLSLLSLLSKRFWKISTGLLVMKLISKPRGAWNENFDESTTKDYDFYPLNGSSVHVPFMTGNKNQFIRAFDGFKVLRFPYEQGEDERRSFMYFFLPDAKDGLPALVEKVGSESGFLDHHLPQQKVEVGEFRILGLRLPLDLRLPKL</sequence>
<dbReference type="InterPro" id="IPR023796">
    <property type="entry name" value="Serpin_dom"/>
</dbReference>